<evidence type="ECO:0000313" key="2">
    <source>
        <dbReference type="Proteomes" id="UP000004597"/>
    </source>
</evidence>
<proteinExistence type="predicted"/>
<dbReference type="STRING" id="857291.HMPREF9138_01682"/>
<dbReference type="AlphaFoldDB" id="G6AHV5"/>
<evidence type="ECO:0000313" key="1">
    <source>
        <dbReference type="EMBL" id="EHG15828.1"/>
    </source>
</evidence>
<name>G6AHV5_9BACT</name>
<dbReference type="Proteomes" id="UP000004597">
    <property type="component" value="Unassembled WGS sequence"/>
</dbReference>
<organism evidence="1 2">
    <name type="scientific">Prevotella histicola F0411</name>
    <dbReference type="NCBI Taxonomy" id="857291"/>
    <lineage>
        <taxon>Bacteria</taxon>
        <taxon>Pseudomonadati</taxon>
        <taxon>Bacteroidota</taxon>
        <taxon>Bacteroidia</taxon>
        <taxon>Bacteroidales</taxon>
        <taxon>Prevotellaceae</taxon>
        <taxon>Prevotella</taxon>
    </lineage>
</organism>
<reference evidence="1 2" key="1">
    <citation type="submission" date="2011-10" db="EMBL/GenBank/DDBJ databases">
        <title>The Genome Sequence of Prevotella histicola F0411.</title>
        <authorList>
            <consortium name="The Broad Institute Genome Sequencing Platform"/>
            <person name="Earl A."/>
            <person name="Ward D."/>
            <person name="Feldgarden M."/>
            <person name="Gevers D."/>
            <person name="Izard J."/>
            <person name="Ganesan A."/>
            <person name="Blanton J.M."/>
            <person name="Baranova O.V."/>
            <person name="Tanner A.C."/>
            <person name="Mathney J.M.J."/>
            <person name="Dewhirst F.E."/>
            <person name="Young S.K."/>
            <person name="Zeng Q."/>
            <person name="Gargeya S."/>
            <person name="Fitzgerald M."/>
            <person name="Haas B."/>
            <person name="Abouelleil A."/>
            <person name="Alvarado L."/>
            <person name="Arachchi H.M."/>
            <person name="Berlin A."/>
            <person name="Brown A."/>
            <person name="Chapman S.B."/>
            <person name="Chen Z."/>
            <person name="Dunbar C."/>
            <person name="Freedman E."/>
            <person name="Gearin G."/>
            <person name="Gellesch M."/>
            <person name="Goldberg J."/>
            <person name="Griggs A."/>
            <person name="Gujja S."/>
            <person name="Heiman D."/>
            <person name="Howarth C."/>
            <person name="Larson L."/>
            <person name="Lui A."/>
            <person name="MacDonald P.J.P."/>
            <person name="Montmayeur A."/>
            <person name="Murphy C."/>
            <person name="Neiman D."/>
            <person name="Pearson M."/>
            <person name="Priest M."/>
            <person name="Roberts A."/>
            <person name="Saif S."/>
            <person name="Shea T."/>
            <person name="Shenoy N."/>
            <person name="Sisk P."/>
            <person name="Stolte C."/>
            <person name="Sykes S."/>
            <person name="Wortman J."/>
            <person name="Nusbaum C."/>
            <person name="Birren B."/>
        </authorList>
    </citation>
    <scope>NUCLEOTIDE SEQUENCE [LARGE SCALE GENOMIC DNA]</scope>
    <source>
        <strain evidence="1 2">F0411</strain>
    </source>
</reference>
<comment type="caution">
    <text evidence="1">The sequence shown here is derived from an EMBL/GenBank/DDBJ whole genome shotgun (WGS) entry which is preliminary data.</text>
</comment>
<protein>
    <submittedName>
        <fullName evidence="1">Uncharacterized protein</fullName>
    </submittedName>
</protein>
<sequence>MKWSKYNILFKVQTEDIYLFFNTMSNSVLKLDSDNVKILMDYVTNAYL</sequence>
<dbReference type="HOGENOM" id="CLU_3156268_0_0_10"/>
<accession>G6AHV5</accession>
<dbReference type="PATRIC" id="fig|857291.3.peg.1675"/>
<dbReference type="EMBL" id="AFXP01000016">
    <property type="protein sequence ID" value="EHG15828.1"/>
    <property type="molecule type" value="Genomic_DNA"/>
</dbReference>
<gene>
    <name evidence="1" type="ORF">HMPREF9138_01682</name>
</gene>
<keyword evidence="2" id="KW-1185">Reference proteome</keyword>